<evidence type="ECO:0000313" key="3">
    <source>
        <dbReference type="Proteomes" id="UP000078225"/>
    </source>
</evidence>
<dbReference type="STRING" id="1691903.A9B99_03295"/>
<sequence>MLSFETVRQLEEKLPEVVTRYRDVVQDEIPHLTGEIAALFRALPVSVSSDDVVTQHRLSDDLVEEFLASDVIVIGAPMYNFSVSASKWLQSLP</sequence>
<gene>
    <name evidence="2" type="ORF">A9B99_03295</name>
</gene>
<accession>A0A1B7L8S4</accession>
<keyword evidence="3" id="KW-1185">Reference proteome</keyword>
<feature type="domain" description="Flavodoxin-like fold" evidence="1">
    <location>
        <begin position="7"/>
        <end position="85"/>
    </location>
</feature>
<dbReference type="Gene3D" id="3.40.50.360">
    <property type="match status" value="1"/>
</dbReference>
<dbReference type="AlphaFoldDB" id="A0A1B7L8S4"/>
<dbReference type="InterPro" id="IPR003680">
    <property type="entry name" value="Flavodoxin_fold"/>
</dbReference>
<dbReference type="Pfam" id="PF02525">
    <property type="entry name" value="Flavodoxin_2"/>
    <property type="match status" value="1"/>
</dbReference>
<dbReference type="PANTHER" id="PTHR43741">
    <property type="entry name" value="FMN-DEPENDENT NADH-AZOREDUCTASE 1"/>
    <property type="match status" value="1"/>
</dbReference>
<reference evidence="3" key="1">
    <citation type="submission" date="2016-05" db="EMBL/GenBank/DDBJ databases">
        <authorList>
            <person name="Behera P."/>
            <person name="Vaishampayan P."/>
            <person name="Singh N."/>
            <person name="Raina V."/>
            <person name="Suar M."/>
            <person name="Pattnaik A."/>
            <person name="Rastogi G."/>
        </authorList>
    </citation>
    <scope>NUCLEOTIDE SEQUENCE [LARGE SCALE GENOMIC DNA]</scope>
    <source>
        <strain evidence="3">MP23</strain>
    </source>
</reference>
<dbReference type="Proteomes" id="UP000078225">
    <property type="component" value="Unassembled WGS sequence"/>
</dbReference>
<dbReference type="InterPro" id="IPR050104">
    <property type="entry name" value="FMN-dep_NADH:Q_OxRdtase_AzoR1"/>
</dbReference>
<protein>
    <recommendedName>
        <fullName evidence="1">Flavodoxin-like fold domain-containing protein</fullName>
    </recommendedName>
</protein>
<dbReference type="InterPro" id="IPR029039">
    <property type="entry name" value="Flavoprotein-like_sf"/>
</dbReference>
<proteinExistence type="predicted"/>
<evidence type="ECO:0000259" key="1">
    <source>
        <dbReference type="Pfam" id="PF02525"/>
    </source>
</evidence>
<evidence type="ECO:0000313" key="2">
    <source>
        <dbReference type="EMBL" id="OAT78743.1"/>
    </source>
</evidence>
<name>A0A1B7L8S4_9ENTR</name>
<dbReference type="PANTHER" id="PTHR43741:SF4">
    <property type="entry name" value="FMN-DEPENDENT NADH:QUINONE OXIDOREDUCTASE"/>
    <property type="match status" value="1"/>
</dbReference>
<dbReference type="SUPFAM" id="SSF52218">
    <property type="entry name" value="Flavoproteins"/>
    <property type="match status" value="1"/>
</dbReference>
<dbReference type="EMBL" id="LYRP01000001">
    <property type="protein sequence ID" value="OAT78743.1"/>
    <property type="molecule type" value="Genomic_DNA"/>
</dbReference>
<comment type="caution">
    <text evidence="2">The sequence shown here is derived from an EMBL/GenBank/DDBJ whole genome shotgun (WGS) entry which is preliminary data.</text>
</comment>
<organism evidence="2 3">
    <name type="scientific">Mangrovibacter phragmitis</name>
    <dbReference type="NCBI Taxonomy" id="1691903"/>
    <lineage>
        <taxon>Bacteria</taxon>
        <taxon>Pseudomonadati</taxon>
        <taxon>Pseudomonadota</taxon>
        <taxon>Gammaproteobacteria</taxon>
        <taxon>Enterobacterales</taxon>
        <taxon>Enterobacteriaceae</taxon>
        <taxon>Mangrovibacter</taxon>
    </lineage>
</organism>